<dbReference type="RefSeq" id="WP_160845200.1">
    <property type="nucleotide sequence ID" value="NZ_WVHT01000006.1"/>
</dbReference>
<protein>
    <submittedName>
        <fullName evidence="3">Relaxase/mobilization nuclease domain-containing protein</fullName>
    </submittedName>
</protein>
<dbReference type="AlphaFoldDB" id="A0A7K1YBQ2"/>
<feature type="coiled-coil region" evidence="1">
    <location>
        <begin position="204"/>
        <end position="231"/>
    </location>
</feature>
<dbReference type="Proteomes" id="UP000466586">
    <property type="component" value="Unassembled WGS sequence"/>
</dbReference>
<comment type="caution">
    <text evidence="3">The sequence shown here is derived from an EMBL/GenBank/DDBJ whole genome shotgun (WGS) entry which is preliminary data.</text>
</comment>
<sequence>MIVKFLRPASSFKGVGYSFAKILLDKGELMEVKNFGALSGLSNPRAEDYVNYLEAVTDKNKRIVYPQLHVTISTKSRDHSKSELTGIAEKWLEGMGYGSNPYLIIFHKDTQNNHVHLVSTRIGRDGKKVKDSYERIKGYQVLNQVIGLDENLQAQKDKNNALTYNFSSRAQFMMLLEIKGYTLNLKDGIYQIFKFGKKLDSLPVEKVDERIADYQQNKKRLEQLRAIIEKYRPDFNPELFPETSKLAGGGEGKTTGYNSELAGMLQRNFGLQIFFHAKDGKQPYGYTVIDHAKKAVYKGGDLMPLAEFIKPAPEQANHVTINKPVEIAEFPESEDFESPQINGDESENWYADDIENYHTEFTGFQAPGIYLPPLRIDISDDIDDEQINGRNRKRKRKARTNTR</sequence>
<evidence type="ECO:0000259" key="2">
    <source>
        <dbReference type="Pfam" id="PF03432"/>
    </source>
</evidence>
<dbReference type="EMBL" id="WVHT01000006">
    <property type="protein sequence ID" value="MXV52016.1"/>
    <property type="molecule type" value="Genomic_DNA"/>
</dbReference>
<evidence type="ECO:0000313" key="3">
    <source>
        <dbReference type="EMBL" id="MXV52016.1"/>
    </source>
</evidence>
<keyword evidence="1" id="KW-0175">Coiled coil</keyword>
<organism evidence="3 4">
    <name type="scientific">Hufsiella arboris</name>
    <dbReference type="NCBI Taxonomy" id="2695275"/>
    <lineage>
        <taxon>Bacteria</taxon>
        <taxon>Pseudomonadati</taxon>
        <taxon>Bacteroidota</taxon>
        <taxon>Sphingobacteriia</taxon>
        <taxon>Sphingobacteriales</taxon>
        <taxon>Sphingobacteriaceae</taxon>
        <taxon>Hufsiella</taxon>
    </lineage>
</organism>
<name>A0A7K1YBQ2_9SPHI</name>
<gene>
    <name evidence="3" type="ORF">GS399_13625</name>
</gene>
<keyword evidence="4" id="KW-1185">Reference proteome</keyword>
<dbReference type="InterPro" id="IPR005094">
    <property type="entry name" value="Endonuclease_MobA/VirD2"/>
</dbReference>
<reference evidence="3 4" key="1">
    <citation type="submission" date="2019-11" db="EMBL/GenBank/DDBJ databases">
        <title>Pedobacter sp. HMF7647 Genome sequencing and assembly.</title>
        <authorList>
            <person name="Kang H."/>
            <person name="Kim H."/>
            <person name="Joh K."/>
        </authorList>
    </citation>
    <scope>NUCLEOTIDE SEQUENCE [LARGE SCALE GENOMIC DNA]</scope>
    <source>
        <strain evidence="3 4">HMF7647</strain>
    </source>
</reference>
<evidence type="ECO:0000313" key="4">
    <source>
        <dbReference type="Proteomes" id="UP000466586"/>
    </source>
</evidence>
<accession>A0A7K1YBQ2</accession>
<dbReference type="Pfam" id="PF03432">
    <property type="entry name" value="Relaxase"/>
    <property type="match status" value="1"/>
</dbReference>
<feature type="domain" description="MobA/VirD2-like nuclease" evidence="2">
    <location>
        <begin position="42"/>
        <end position="137"/>
    </location>
</feature>
<proteinExistence type="predicted"/>
<evidence type="ECO:0000256" key="1">
    <source>
        <dbReference type="SAM" id="Coils"/>
    </source>
</evidence>